<keyword evidence="1" id="KW-0472">Membrane</keyword>
<reference evidence="2 3" key="1">
    <citation type="submission" date="2018-06" db="EMBL/GenBank/DDBJ databases">
        <title>Pseudomonas diversity within urban Lake Michigan freshwaters.</title>
        <authorList>
            <person name="Batrich M."/>
            <person name="Hatzopoulos T."/>
            <person name="Putonti C."/>
        </authorList>
    </citation>
    <scope>NUCLEOTIDE SEQUENCE [LARGE SCALE GENOMIC DNA]</scope>
    <source>
        <strain evidence="2 3">LBp-160603</strain>
    </source>
</reference>
<evidence type="ECO:0000256" key="1">
    <source>
        <dbReference type="SAM" id="Phobius"/>
    </source>
</evidence>
<proteinExistence type="predicted"/>
<evidence type="ECO:0000313" key="3">
    <source>
        <dbReference type="Proteomes" id="UP000247620"/>
    </source>
</evidence>
<name>A0A2V4IPQ2_9PSED</name>
<accession>A0A2V4IPQ2</accession>
<keyword evidence="1" id="KW-1133">Transmembrane helix</keyword>
<keyword evidence="1" id="KW-0812">Transmembrane</keyword>
<feature type="transmembrane region" description="Helical" evidence="1">
    <location>
        <begin position="40"/>
        <end position="58"/>
    </location>
</feature>
<feature type="transmembrane region" description="Helical" evidence="1">
    <location>
        <begin position="17"/>
        <end position="34"/>
    </location>
</feature>
<comment type="caution">
    <text evidence="2">The sequence shown here is derived from an EMBL/GenBank/DDBJ whole genome shotgun (WGS) entry which is preliminary data.</text>
</comment>
<dbReference type="RefSeq" id="WP_110701277.1">
    <property type="nucleotide sequence ID" value="NZ_QJRO01000010.1"/>
</dbReference>
<dbReference type="Proteomes" id="UP000247620">
    <property type="component" value="Unassembled WGS sequence"/>
</dbReference>
<gene>
    <name evidence="2" type="ORF">DMX07_15905</name>
</gene>
<dbReference type="EMBL" id="QJRO01000010">
    <property type="protein sequence ID" value="PYB79876.1"/>
    <property type="molecule type" value="Genomic_DNA"/>
</dbReference>
<sequence length="62" mass="6919">MDRVKAISERFTARQRCIVGGAFLVAWGVGIVVFPGVDLVLLYLASMLMFFSAVTVRINTRR</sequence>
<evidence type="ECO:0000313" key="2">
    <source>
        <dbReference type="EMBL" id="PYB79876.1"/>
    </source>
</evidence>
<protein>
    <submittedName>
        <fullName evidence="2">Uncharacterized protein</fullName>
    </submittedName>
</protein>
<dbReference type="AlphaFoldDB" id="A0A2V4IPQ2"/>
<organism evidence="2 3">
    <name type="scientific">Pseudomonas soli</name>
    <dbReference type="NCBI Taxonomy" id="1306993"/>
    <lineage>
        <taxon>Bacteria</taxon>
        <taxon>Pseudomonadati</taxon>
        <taxon>Pseudomonadota</taxon>
        <taxon>Gammaproteobacteria</taxon>
        <taxon>Pseudomonadales</taxon>
        <taxon>Pseudomonadaceae</taxon>
        <taxon>Pseudomonas</taxon>
    </lineage>
</organism>